<dbReference type="Proteomes" id="UP000295281">
    <property type="component" value="Unassembled WGS sequence"/>
</dbReference>
<feature type="domain" description="ATPase AAA-type core" evidence="2">
    <location>
        <begin position="117"/>
        <end position="146"/>
    </location>
</feature>
<name>A0A4R6V8M4_9ACTN</name>
<sequence length="313" mass="33948">MVHKIGARPFAPSFPTKHVSARHRSCITGKQNLRSPSGSPRGPAATLATGIRTGFRSESREVRTPGQSSGPPWPAPVDDLGVAALKPWSQGSNVKTTTVLASTLYTDPVEPDTLPVAGIFGPNASGKSNVLDALSFMQRMVRSSMADHEPDAGIERHRPTEGEIAEVEERYADAPESLRRNRIRSLDRVELLFHHRSADDDVRPLGVRQQSQGTIALLNLGHNVVAALRTRGSAPPPGSTARTTTLADVDRPRRRTSLDRREGARNPRKKVLVVRPSRTWFGVVVSGLVAGGFRRRPASVGCGMFRSRMLTPG</sequence>
<dbReference type="Gene3D" id="3.40.50.300">
    <property type="entry name" value="P-loop containing nucleotide triphosphate hydrolases"/>
    <property type="match status" value="1"/>
</dbReference>
<protein>
    <submittedName>
        <fullName evidence="3">Putative AbiEii toxin of type IV toxin-antitoxin system</fullName>
    </submittedName>
</protein>
<comment type="caution">
    <text evidence="3">The sequence shown here is derived from an EMBL/GenBank/DDBJ whole genome shotgun (WGS) entry which is preliminary data.</text>
</comment>
<dbReference type="InterPro" id="IPR027417">
    <property type="entry name" value="P-loop_NTPase"/>
</dbReference>
<evidence type="ECO:0000313" key="4">
    <source>
        <dbReference type="Proteomes" id="UP000295281"/>
    </source>
</evidence>
<evidence type="ECO:0000313" key="3">
    <source>
        <dbReference type="EMBL" id="TDQ55108.1"/>
    </source>
</evidence>
<dbReference type="Pfam" id="PF13304">
    <property type="entry name" value="AAA_21"/>
    <property type="match status" value="1"/>
</dbReference>
<dbReference type="EMBL" id="SNYN01000001">
    <property type="protein sequence ID" value="TDQ55108.1"/>
    <property type="molecule type" value="Genomic_DNA"/>
</dbReference>
<evidence type="ECO:0000256" key="1">
    <source>
        <dbReference type="SAM" id="MobiDB-lite"/>
    </source>
</evidence>
<evidence type="ECO:0000259" key="2">
    <source>
        <dbReference type="Pfam" id="PF13304"/>
    </source>
</evidence>
<feature type="region of interest" description="Disordered" evidence="1">
    <location>
        <begin position="28"/>
        <end position="74"/>
    </location>
</feature>
<dbReference type="GO" id="GO:0005524">
    <property type="term" value="F:ATP binding"/>
    <property type="evidence" value="ECO:0007669"/>
    <property type="project" value="InterPro"/>
</dbReference>
<organism evidence="3 4">
    <name type="scientific">Actinorugispora endophytica</name>
    <dbReference type="NCBI Taxonomy" id="1605990"/>
    <lineage>
        <taxon>Bacteria</taxon>
        <taxon>Bacillati</taxon>
        <taxon>Actinomycetota</taxon>
        <taxon>Actinomycetes</taxon>
        <taxon>Streptosporangiales</taxon>
        <taxon>Nocardiopsidaceae</taxon>
        <taxon>Actinorugispora</taxon>
    </lineage>
</organism>
<dbReference type="GO" id="GO:0016887">
    <property type="term" value="F:ATP hydrolysis activity"/>
    <property type="evidence" value="ECO:0007669"/>
    <property type="project" value="InterPro"/>
</dbReference>
<dbReference type="AlphaFoldDB" id="A0A4R6V8M4"/>
<proteinExistence type="predicted"/>
<keyword evidence="4" id="KW-1185">Reference proteome</keyword>
<gene>
    <name evidence="3" type="ORF">EV190_101431</name>
</gene>
<reference evidence="3 4" key="1">
    <citation type="submission" date="2019-03" db="EMBL/GenBank/DDBJ databases">
        <title>Genomic Encyclopedia of Type Strains, Phase IV (KMG-IV): sequencing the most valuable type-strain genomes for metagenomic binning, comparative biology and taxonomic classification.</title>
        <authorList>
            <person name="Goeker M."/>
        </authorList>
    </citation>
    <scope>NUCLEOTIDE SEQUENCE [LARGE SCALE GENOMIC DNA]</scope>
    <source>
        <strain evidence="3 4">DSM 46770</strain>
    </source>
</reference>
<accession>A0A4R6V8M4</accession>
<dbReference type="InterPro" id="IPR003959">
    <property type="entry name" value="ATPase_AAA_core"/>
</dbReference>
<feature type="region of interest" description="Disordered" evidence="1">
    <location>
        <begin position="231"/>
        <end position="267"/>
    </location>
</feature>
<feature type="compositionally biased region" description="Basic and acidic residues" evidence="1">
    <location>
        <begin position="248"/>
        <end position="265"/>
    </location>
</feature>
<feature type="compositionally biased region" description="Polar residues" evidence="1">
    <location>
        <begin position="28"/>
        <end position="38"/>
    </location>
</feature>